<keyword evidence="2" id="KW-1185">Reference proteome</keyword>
<evidence type="ECO:0008006" key="3">
    <source>
        <dbReference type="Google" id="ProtNLM"/>
    </source>
</evidence>
<proteinExistence type="predicted"/>
<reference evidence="1 2" key="1">
    <citation type="journal article" date="2024" name="G3 (Bethesda)">
        <title>Genome assembly of Hibiscus sabdariffa L. provides insights into metabolisms of medicinal natural products.</title>
        <authorList>
            <person name="Kim T."/>
        </authorList>
    </citation>
    <scope>NUCLEOTIDE SEQUENCE [LARGE SCALE GENOMIC DNA]</scope>
    <source>
        <strain evidence="1">TK-2024</strain>
        <tissue evidence="1">Old leaves</tissue>
    </source>
</reference>
<gene>
    <name evidence="1" type="ORF">V6N12_034373</name>
</gene>
<dbReference type="Proteomes" id="UP001472677">
    <property type="component" value="Unassembled WGS sequence"/>
</dbReference>
<organism evidence="1 2">
    <name type="scientific">Hibiscus sabdariffa</name>
    <name type="common">roselle</name>
    <dbReference type="NCBI Taxonomy" id="183260"/>
    <lineage>
        <taxon>Eukaryota</taxon>
        <taxon>Viridiplantae</taxon>
        <taxon>Streptophyta</taxon>
        <taxon>Embryophyta</taxon>
        <taxon>Tracheophyta</taxon>
        <taxon>Spermatophyta</taxon>
        <taxon>Magnoliopsida</taxon>
        <taxon>eudicotyledons</taxon>
        <taxon>Gunneridae</taxon>
        <taxon>Pentapetalae</taxon>
        <taxon>rosids</taxon>
        <taxon>malvids</taxon>
        <taxon>Malvales</taxon>
        <taxon>Malvaceae</taxon>
        <taxon>Malvoideae</taxon>
        <taxon>Hibiscus</taxon>
    </lineage>
</organism>
<dbReference type="EMBL" id="JBBPBM010000388">
    <property type="protein sequence ID" value="KAK8496053.1"/>
    <property type="molecule type" value="Genomic_DNA"/>
</dbReference>
<name>A0ABR2AQ94_9ROSI</name>
<sequence>MVDSVGEWEWDLLHHCLPPEVLLRLTAIHKPKPSLPVDSIGWKLRDDRQFSVQTTYHVRCGEVMGTVDPMWKVAKVIWSILIKPEKLNDFFDLPFLQWFGLNMMQRGDFARDRTDWDLIFSAILWNIWRQRNDRVFNNITDEWGSIITRSKWLASTSAAAAAAPRHQSSRLYGSSASGGLSVHWNLPADGCADALRMLQQHSTKSGLFTIISHIFQLYNKDWHIAFSKVDRRNNGVADGLAKLASDVSFGVMTFDESPIGMEAG</sequence>
<evidence type="ECO:0000313" key="2">
    <source>
        <dbReference type="Proteomes" id="UP001472677"/>
    </source>
</evidence>
<protein>
    <recommendedName>
        <fullName evidence="3">RNase H type-1 domain-containing protein</fullName>
    </recommendedName>
</protein>
<accession>A0ABR2AQ94</accession>
<comment type="caution">
    <text evidence="1">The sequence shown here is derived from an EMBL/GenBank/DDBJ whole genome shotgun (WGS) entry which is preliminary data.</text>
</comment>
<evidence type="ECO:0000313" key="1">
    <source>
        <dbReference type="EMBL" id="KAK8496053.1"/>
    </source>
</evidence>